<name>A0A7T8QV98_CALRO</name>
<sequence length="79" mass="9216">MFDHLNTRLGSNEDFLAYFKHIEFRSQSILFVCAQHKLHGLLAQMIKCFEDRGLEKELSQFLVEQTPVMMGDPSSQPRE</sequence>
<reference evidence="2" key="1">
    <citation type="submission" date="2021-01" db="EMBL/GenBank/DDBJ databases">
        <title>Caligus Genome Assembly.</title>
        <authorList>
            <person name="Gallardo-Escarate C."/>
        </authorList>
    </citation>
    <scope>NUCLEOTIDE SEQUENCE [LARGE SCALE GENOMIC DNA]</scope>
</reference>
<organism evidence="1 2">
    <name type="scientific">Caligus rogercresseyi</name>
    <name type="common">Sea louse</name>
    <dbReference type="NCBI Taxonomy" id="217165"/>
    <lineage>
        <taxon>Eukaryota</taxon>
        <taxon>Metazoa</taxon>
        <taxon>Ecdysozoa</taxon>
        <taxon>Arthropoda</taxon>
        <taxon>Crustacea</taxon>
        <taxon>Multicrustacea</taxon>
        <taxon>Hexanauplia</taxon>
        <taxon>Copepoda</taxon>
        <taxon>Siphonostomatoida</taxon>
        <taxon>Caligidae</taxon>
        <taxon>Caligus</taxon>
    </lineage>
</organism>
<dbReference type="EMBL" id="CP045890">
    <property type="protein sequence ID" value="QQP56389.1"/>
    <property type="molecule type" value="Genomic_DNA"/>
</dbReference>
<keyword evidence="2" id="KW-1185">Reference proteome</keyword>
<protein>
    <submittedName>
        <fullName evidence="1">XK-related protein</fullName>
    </submittedName>
</protein>
<proteinExistence type="predicted"/>
<evidence type="ECO:0000313" key="1">
    <source>
        <dbReference type="EMBL" id="QQP56389.1"/>
    </source>
</evidence>
<dbReference type="Proteomes" id="UP000595437">
    <property type="component" value="Chromosome 1"/>
</dbReference>
<dbReference type="AlphaFoldDB" id="A0A7T8QV98"/>
<evidence type="ECO:0000313" key="2">
    <source>
        <dbReference type="Proteomes" id="UP000595437"/>
    </source>
</evidence>
<accession>A0A7T8QV98</accession>
<gene>
    <name evidence="1" type="ORF">FKW44_001033</name>
</gene>